<protein>
    <recommendedName>
        <fullName evidence="5">Flagellar protein FliT</fullName>
    </recommendedName>
</protein>
<evidence type="ECO:0000313" key="6">
    <source>
        <dbReference type="EMBL" id="KGM08197.1"/>
    </source>
</evidence>
<name>A0A0A0BKM3_9GAMM</name>
<comment type="subcellular location">
    <subcellularLocation>
        <location evidence="1">Cytoplasm</location>
        <location evidence="1">Cytosol</location>
    </subcellularLocation>
</comment>
<dbReference type="EMBL" id="JRQD01000001">
    <property type="protein sequence ID" value="KGM08197.1"/>
    <property type="molecule type" value="Genomic_DNA"/>
</dbReference>
<keyword evidence="3" id="KW-1005">Bacterial flagellum biogenesis</keyword>
<dbReference type="InterPro" id="IPR008622">
    <property type="entry name" value="FliT"/>
</dbReference>
<evidence type="ECO:0000256" key="1">
    <source>
        <dbReference type="ARBA" id="ARBA00004514"/>
    </source>
</evidence>
<evidence type="ECO:0000256" key="4">
    <source>
        <dbReference type="ARBA" id="ARBA00023186"/>
    </source>
</evidence>
<keyword evidence="4" id="KW-0143">Chaperone</keyword>
<keyword evidence="2" id="KW-0963">Cytoplasm</keyword>
<dbReference type="RefSeq" id="WP_036311810.1">
    <property type="nucleotide sequence ID" value="NZ_JRQD01000001.1"/>
</dbReference>
<accession>A0A0A0BKM3</accession>
<dbReference type="STRING" id="392484.LP43_0620"/>
<evidence type="ECO:0000256" key="3">
    <source>
        <dbReference type="ARBA" id="ARBA00022795"/>
    </source>
</evidence>
<proteinExistence type="predicted"/>
<organism evidence="6 7">
    <name type="scientific">Methylophaga thiooxydans</name>
    <dbReference type="NCBI Taxonomy" id="392484"/>
    <lineage>
        <taxon>Bacteria</taxon>
        <taxon>Pseudomonadati</taxon>
        <taxon>Pseudomonadota</taxon>
        <taxon>Gammaproteobacteria</taxon>
        <taxon>Thiotrichales</taxon>
        <taxon>Piscirickettsiaceae</taxon>
        <taxon>Methylophaga</taxon>
    </lineage>
</organism>
<gene>
    <name evidence="6" type="ORF">LP43_0620</name>
</gene>
<dbReference type="Proteomes" id="UP000029999">
    <property type="component" value="Unassembled WGS sequence"/>
</dbReference>
<evidence type="ECO:0000313" key="7">
    <source>
        <dbReference type="Proteomes" id="UP000029999"/>
    </source>
</evidence>
<dbReference type="Gene3D" id="1.20.58.380">
    <property type="entry name" value="Flagellar protein flit"/>
    <property type="match status" value="1"/>
</dbReference>
<dbReference type="Pfam" id="PF05400">
    <property type="entry name" value="FliT"/>
    <property type="match status" value="1"/>
</dbReference>
<evidence type="ECO:0000256" key="5">
    <source>
        <dbReference type="ARBA" id="ARBA00093797"/>
    </source>
</evidence>
<dbReference type="AlphaFoldDB" id="A0A0A0BKM3"/>
<reference evidence="6 7" key="1">
    <citation type="submission" date="2014-09" db="EMBL/GenBank/DDBJ databases">
        <authorList>
            <person name="Grob C."/>
            <person name="Taubert M."/>
            <person name="Howat A.M."/>
            <person name="Burns O.J."/>
            <person name="Dixon J.L."/>
            <person name="Chen Y."/>
            <person name="Murrell J.C."/>
        </authorList>
    </citation>
    <scope>NUCLEOTIDE SEQUENCE [LARGE SCALE GENOMIC DNA]</scope>
    <source>
        <strain evidence="6">L4</strain>
    </source>
</reference>
<evidence type="ECO:0000256" key="2">
    <source>
        <dbReference type="ARBA" id="ARBA00022490"/>
    </source>
</evidence>
<sequence length="100" mass="11330">MSDTDIINQTIQLTLQSIAFAEQAEWEQLQQNEAKRQAMITSLNNLDFDDSDASSMRHQITQLIDLNETLSALCVAERDKMAVEIKHINKGKKATSAYMK</sequence>
<comment type="caution">
    <text evidence="6">The sequence shown here is derived from an EMBL/GenBank/DDBJ whole genome shotgun (WGS) entry which is preliminary data.</text>
</comment>
<dbReference type="GO" id="GO:0044781">
    <property type="term" value="P:bacterial-type flagellum organization"/>
    <property type="evidence" value="ECO:0007669"/>
    <property type="project" value="UniProtKB-KW"/>
</dbReference>